<reference evidence="1" key="1">
    <citation type="submission" date="2018-07" db="EMBL/GenBank/DDBJ databases">
        <authorList>
            <consortium name="Genoscope - CEA"/>
            <person name="William W."/>
        </authorList>
    </citation>
    <scope>NUCLEOTIDE SEQUENCE</scope>
    <source>
        <strain evidence="1">IK1</strain>
    </source>
</reference>
<proteinExistence type="predicted"/>
<accession>A0A653A148</accession>
<protein>
    <submittedName>
        <fullName evidence="1">Uncharacterized protein</fullName>
    </submittedName>
</protein>
<dbReference type="AlphaFoldDB" id="A0A653A148"/>
<dbReference type="EMBL" id="UPXX01000009">
    <property type="protein sequence ID" value="VBB41767.1"/>
    <property type="molecule type" value="Genomic_DNA"/>
</dbReference>
<gene>
    <name evidence="1" type="ORF">TRIP_B170069</name>
</gene>
<evidence type="ECO:0000313" key="1">
    <source>
        <dbReference type="EMBL" id="VBB41767.1"/>
    </source>
</evidence>
<name>A0A653A148_UNCDX</name>
<organism evidence="1">
    <name type="scientific">Uncultured Desulfatiglans sp</name>
    <dbReference type="NCBI Taxonomy" id="1748965"/>
    <lineage>
        <taxon>Bacteria</taxon>
        <taxon>Pseudomonadati</taxon>
        <taxon>Thermodesulfobacteriota</taxon>
        <taxon>Desulfobacteria</taxon>
        <taxon>Desulfatiglandales</taxon>
        <taxon>Desulfatiglandaceae</taxon>
        <taxon>Desulfatiglans</taxon>
        <taxon>environmental samples</taxon>
    </lineage>
</organism>
<sequence length="177" mass="20573">MALRSFQGSDLDTLGDALDIAEDVTGNYYKFSHRQWRRYRYDVRTLPLLSCQEISEGVFALLNKGFVVKDEGDPIPRTVDHYSICVQDHQVLEAVSRDADISLLPLMIYVFTHELVHIVRFSNFLQRFDLPWFKREEEEKAVHNITHEILRKVAIPRLGHVLSAYRGHRTCRLSGLC</sequence>